<accession>A0A7C5Z0K3</accession>
<organism evidence="2">
    <name type="scientific">Caldicellulosiruptor owensensis</name>
    <dbReference type="NCBI Taxonomy" id="55205"/>
    <lineage>
        <taxon>Bacteria</taxon>
        <taxon>Bacillati</taxon>
        <taxon>Bacillota</taxon>
        <taxon>Bacillota incertae sedis</taxon>
        <taxon>Caldicellulosiruptorales</taxon>
        <taxon>Caldicellulosiruptoraceae</taxon>
        <taxon>Caldicellulosiruptor</taxon>
    </lineage>
</organism>
<comment type="caution">
    <text evidence="2">The sequence shown here is derived from an EMBL/GenBank/DDBJ whole genome shotgun (WGS) entry which is preliminary data.</text>
</comment>
<keyword evidence="1" id="KW-0812">Transmembrane</keyword>
<keyword evidence="1" id="KW-0472">Membrane</keyword>
<evidence type="ECO:0000313" key="2">
    <source>
        <dbReference type="EMBL" id="HHS01133.1"/>
    </source>
</evidence>
<proteinExistence type="predicted"/>
<gene>
    <name evidence="2" type="ORF">ENL71_01085</name>
</gene>
<feature type="transmembrane region" description="Helical" evidence="1">
    <location>
        <begin position="102"/>
        <end position="122"/>
    </location>
</feature>
<keyword evidence="1" id="KW-1133">Transmembrane helix</keyword>
<feature type="transmembrane region" description="Helical" evidence="1">
    <location>
        <begin position="80"/>
        <end position="96"/>
    </location>
</feature>
<feature type="transmembrane region" description="Helical" evidence="1">
    <location>
        <begin position="12"/>
        <end position="35"/>
    </location>
</feature>
<sequence>MKNKRLTKSAIVKLLRIFVWATQILLLIFGIYFSITSKNMLFIEIFSIVSISGILFFESIVKNFTTNIPVKLKMWNMSKISWFIACAIIVVVLVNYEPKISMVYLLLVISIIILSIVAIFIIDKKIKNQDIKKS</sequence>
<name>A0A7C5Z0K3_9FIRM</name>
<feature type="transmembrane region" description="Helical" evidence="1">
    <location>
        <begin position="41"/>
        <end position="60"/>
    </location>
</feature>
<protein>
    <submittedName>
        <fullName evidence="2">Uncharacterized protein</fullName>
    </submittedName>
</protein>
<dbReference type="AlphaFoldDB" id="A0A7C5Z0K3"/>
<dbReference type="EMBL" id="DRUZ01000012">
    <property type="protein sequence ID" value="HHS01133.1"/>
    <property type="molecule type" value="Genomic_DNA"/>
</dbReference>
<reference evidence="2" key="1">
    <citation type="journal article" date="2020" name="mSystems">
        <title>Genome- and Community-Level Interaction Insights into Carbon Utilization and Element Cycling Functions of Hydrothermarchaeota in Hydrothermal Sediment.</title>
        <authorList>
            <person name="Zhou Z."/>
            <person name="Liu Y."/>
            <person name="Xu W."/>
            <person name="Pan J."/>
            <person name="Luo Z.H."/>
            <person name="Li M."/>
        </authorList>
    </citation>
    <scope>NUCLEOTIDE SEQUENCE [LARGE SCALE GENOMIC DNA]</scope>
    <source>
        <strain evidence="2">SpSt-102</strain>
    </source>
</reference>
<evidence type="ECO:0000256" key="1">
    <source>
        <dbReference type="SAM" id="Phobius"/>
    </source>
</evidence>